<dbReference type="KEGG" id="pars:DRW48_11965"/>
<dbReference type="RefSeq" id="WP_114076632.1">
    <property type="nucleotide sequence ID" value="NZ_CP030918.1"/>
</dbReference>
<keyword evidence="4 6" id="KW-0813">Transport</keyword>
<dbReference type="PANTHER" id="PTHR42663:SF7">
    <property type="entry name" value="COENZYME PQQ SYNTHESIS PROTEIN B"/>
    <property type="match status" value="1"/>
</dbReference>
<evidence type="ECO:0000256" key="1">
    <source>
        <dbReference type="ARBA" id="ARBA00004886"/>
    </source>
</evidence>
<dbReference type="PANTHER" id="PTHR42663">
    <property type="entry name" value="HYDROLASE C777.06C-RELATED-RELATED"/>
    <property type="match status" value="1"/>
</dbReference>
<dbReference type="InterPro" id="IPR036866">
    <property type="entry name" value="RibonucZ/Hydroxyglut_hydro"/>
</dbReference>
<dbReference type="Pfam" id="PF12706">
    <property type="entry name" value="Lactamase_B_2"/>
    <property type="match status" value="1"/>
</dbReference>
<dbReference type="UniPathway" id="UPA00539"/>
<keyword evidence="5 6" id="KW-0884">PQQ biosynthesis</keyword>
<evidence type="ECO:0000259" key="7">
    <source>
        <dbReference type="Pfam" id="PF12706"/>
    </source>
</evidence>
<dbReference type="Proteomes" id="UP000252023">
    <property type="component" value="Chromosome"/>
</dbReference>
<dbReference type="InterPro" id="IPR001279">
    <property type="entry name" value="Metallo-B-lactamas"/>
</dbReference>
<sequence length="296" mass="30532">MRLIVLGAGAGGGLPQWNCGCRNCEGARSGRIAPMTQSSIAVSADGATWAVINASPDIRAQIAATPALHPKTLRGSSIAAVLLTNGDLDHVAGLLTLREGQPFRLLATAAIHDVLAGNPMLNALDPSIVLREVIAVETPFDLLPGLTARLMPVPGKVPLYLEAGQVVTDAMGEETVAVELTSGGKRAVYAPACAAMPPMLRARLAGADLLLLDGTVWTDDEMPRAGLSTKTGRRMGHMAVSGADGSMAALDGTEIGDKILIHINNSNPLVDPDSSARATAAAAGWRVAHDGMEVTC</sequence>
<gene>
    <name evidence="6" type="primary">pqqB</name>
    <name evidence="8" type="ORF">DRW48_11965</name>
</gene>
<dbReference type="EMBL" id="CP030918">
    <property type="protein sequence ID" value="AXC50315.1"/>
    <property type="molecule type" value="Genomic_DNA"/>
</dbReference>
<dbReference type="HAMAP" id="MF_00653">
    <property type="entry name" value="PQQ_syn_PqqB"/>
    <property type="match status" value="1"/>
</dbReference>
<evidence type="ECO:0000256" key="5">
    <source>
        <dbReference type="ARBA" id="ARBA00022905"/>
    </source>
</evidence>
<dbReference type="SUPFAM" id="SSF56281">
    <property type="entry name" value="Metallo-hydrolase/oxidoreductase"/>
    <property type="match status" value="1"/>
</dbReference>
<accession>A0A344PLR0</accession>
<protein>
    <recommendedName>
        <fullName evidence="3 6">Coenzyme PQQ synthesis protein B</fullName>
    </recommendedName>
    <alternativeName>
        <fullName evidence="6">Pyrroloquinoline quinone biosynthesis protein B</fullName>
    </alternativeName>
</protein>
<comment type="similarity">
    <text evidence="2 6">Belongs to the PqqB family.</text>
</comment>
<evidence type="ECO:0000256" key="3">
    <source>
        <dbReference type="ARBA" id="ARBA00015084"/>
    </source>
</evidence>
<dbReference type="NCBIfam" id="TIGR02108">
    <property type="entry name" value="PQQ_syn_pqqB"/>
    <property type="match status" value="1"/>
</dbReference>
<dbReference type="OrthoDB" id="9778305at2"/>
<comment type="pathway">
    <text evidence="1 6">Cofactor biosynthesis; pyrroloquinoline quinone biosynthesis.</text>
</comment>
<name>A0A344PLR0_9RHOB</name>
<dbReference type="GO" id="GO:0018189">
    <property type="term" value="P:pyrroloquinoline quinone biosynthetic process"/>
    <property type="evidence" value="ECO:0007669"/>
    <property type="project" value="UniProtKB-UniRule"/>
</dbReference>
<organism evidence="8 9">
    <name type="scientific">Paracoccus suum</name>
    <dbReference type="NCBI Taxonomy" id="2259340"/>
    <lineage>
        <taxon>Bacteria</taxon>
        <taxon>Pseudomonadati</taxon>
        <taxon>Pseudomonadota</taxon>
        <taxon>Alphaproteobacteria</taxon>
        <taxon>Rhodobacterales</taxon>
        <taxon>Paracoccaceae</taxon>
        <taxon>Paracoccus</taxon>
    </lineage>
</organism>
<evidence type="ECO:0000256" key="4">
    <source>
        <dbReference type="ARBA" id="ARBA00022448"/>
    </source>
</evidence>
<evidence type="ECO:0000313" key="9">
    <source>
        <dbReference type="Proteomes" id="UP000252023"/>
    </source>
</evidence>
<proteinExistence type="inferred from homology"/>
<keyword evidence="9" id="KW-1185">Reference proteome</keyword>
<dbReference type="InterPro" id="IPR011842">
    <property type="entry name" value="PQQ_synth_PqqB"/>
</dbReference>
<evidence type="ECO:0000256" key="2">
    <source>
        <dbReference type="ARBA" id="ARBA00008481"/>
    </source>
</evidence>
<comment type="function">
    <text evidence="6">May be involved in the transport of PQQ or its precursor to the periplasm.</text>
</comment>
<feature type="domain" description="Metallo-beta-lactamase" evidence="7">
    <location>
        <begin position="48"/>
        <end position="263"/>
    </location>
</feature>
<reference evidence="9" key="1">
    <citation type="submission" date="2018-07" db="EMBL/GenBank/DDBJ databases">
        <title>Genome sequencing of Paracoccus sp. SC2-6.</title>
        <authorList>
            <person name="Heo J."/>
            <person name="Kim S.-J."/>
            <person name="Kwon S.-W."/>
        </authorList>
    </citation>
    <scope>NUCLEOTIDE SEQUENCE [LARGE SCALE GENOMIC DNA]</scope>
    <source>
        <strain evidence="9">SC2-6</strain>
    </source>
</reference>
<evidence type="ECO:0000313" key="8">
    <source>
        <dbReference type="EMBL" id="AXC50315.1"/>
    </source>
</evidence>
<dbReference type="Gene3D" id="3.60.15.10">
    <property type="entry name" value="Ribonuclease Z/Hydroxyacylglutathione hydrolase-like"/>
    <property type="match status" value="1"/>
</dbReference>
<dbReference type="AlphaFoldDB" id="A0A344PLR0"/>
<evidence type="ECO:0000256" key="6">
    <source>
        <dbReference type="HAMAP-Rule" id="MF_00653"/>
    </source>
</evidence>